<dbReference type="SUPFAM" id="SSF48452">
    <property type="entry name" value="TPR-like"/>
    <property type="match status" value="1"/>
</dbReference>
<keyword evidence="1 6" id="KW-0732">Signal</keyword>
<evidence type="ECO:0000256" key="8">
    <source>
        <dbReference type="SAM" id="SignalP"/>
    </source>
</evidence>
<proteinExistence type="inferred from homology"/>
<evidence type="ECO:0000256" key="6">
    <source>
        <dbReference type="HAMAP-Rule" id="MF_00922"/>
    </source>
</evidence>
<evidence type="ECO:0000313" key="11">
    <source>
        <dbReference type="Proteomes" id="UP000296201"/>
    </source>
</evidence>
<name>A0A4P7NZU2_9GAMM</name>
<evidence type="ECO:0000256" key="1">
    <source>
        <dbReference type="ARBA" id="ARBA00022729"/>
    </source>
</evidence>
<dbReference type="PANTHER" id="PTHR37423">
    <property type="entry name" value="SOLUBLE LYTIC MUREIN TRANSGLYCOSYLASE-RELATED"/>
    <property type="match status" value="1"/>
</dbReference>
<dbReference type="HAMAP" id="MF_00922">
    <property type="entry name" value="OM_assembly_BamD"/>
    <property type="match status" value="1"/>
</dbReference>
<evidence type="ECO:0000256" key="3">
    <source>
        <dbReference type="ARBA" id="ARBA00023139"/>
    </source>
</evidence>
<feature type="repeat" description="TPR" evidence="7">
    <location>
        <begin position="68"/>
        <end position="101"/>
    </location>
</feature>
<keyword evidence="2 6" id="KW-0472">Membrane</keyword>
<dbReference type="InterPro" id="IPR039565">
    <property type="entry name" value="BamD-like"/>
</dbReference>
<dbReference type="Pfam" id="PF13525">
    <property type="entry name" value="YfiO"/>
    <property type="match status" value="1"/>
</dbReference>
<dbReference type="CDD" id="cd15830">
    <property type="entry name" value="BamD"/>
    <property type="match status" value="1"/>
</dbReference>
<gene>
    <name evidence="6 10" type="primary">bamD</name>
    <name evidence="10" type="ORF">GHNINEIG_01445</name>
</gene>
<dbReference type="NCBIfam" id="TIGR03302">
    <property type="entry name" value="OM_YfiO"/>
    <property type="match status" value="1"/>
</dbReference>
<feature type="signal peptide" evidence="8">
    <location>
        <begin position="1"/>
        <end position="18"/>
    </location>
</feature>
<dbReference type="GO" id="GO:0043165">
    <property type="term" value="P:Gram-negative-bacterium-type cell outer membrane assembly"/>
    <property type="evidence" value="ECO:0007669"/>
    <property type="project" value="UniProtKB-UniRule"/>
</dbReference>
<comment type="subunit">
    <text evidence="6">Part of the Bam complex.</text>
</comment>
<protein>
    <recommendedName>
        <fullName evidence="6">Outer membrane protein assembly factor BamD</fullName>
    </recommendedName>
</protein>
<keyword evidence="5 6" id="KW-0449">Lipoprotein</keyword>
<dbReference type="GO" id="GO:0051205">
    <property type="term" value="P:protein insertion into membrane"/>
    <property type="evidence" value="ECO:0007669"/>
    <property type="project" value="UniProtKB-UniRule"/>
</dbReference>
<dbReference type="InterPro" id="IPR019734">
    <property type="entry name" value="TPR_rpt"/>
</dbReference>
<reference evidence="10 11" key="1">
    <citation type="submission" date="2018-08" db="EMBL/GenBank/DDBJ databases">
        <title>Horizontal acquisition of hydrogen conversion ability and other habitat adaptations in Hydrogenovibrio crunogenus strains.</title>
        <authorList>
            <person name="Gonnella G."/>
            <person name="Adam N."/>
            <person name="Perner M."/>
        </authorList>
    </citation>
    <scope>NUCLEOTIDE SEQUENCE [LARGE SCALE GENOMIC DNA]</scope>
    <source>
        <strain evidence="10 11">SP-41</strain>
    </source>
</reference>
<dbReference type="RefSeq" id="WP_135796019.1">
    <property type="nucleotide sequence ID" value="NZ_CP032096.1"/>
</dbReference>
<evidence type="ECO:0000259" key="9">
    <source>
        <dbReference type="Pfam" id="PF13525"/>
    </source>
</evidence>
<comment type="similarity">
    <text evidence="6">Belongs to the BamD family.</text>
</comment>
<dbReference type="InterPro" id="IPR011990">
    <property type="entry name" value="TPR-like_helical_dom_sf"/>
</dbReference>
<organism evidence="10 11">
    <name type="scientific">Hydrogenovibrio crunogenus</name>
    <dbReference type="NCBI Taxonomy" id="39765"/>
    <lineage>
        <taxon>Bacteria</taxon>
        <taxon>Pseudomonadati</taxon>
        <taxon>Pseudomonadota</taxon>
        <taxon>Gammaproteobacteria</taxon>
        <taxon>Thiotrichales</taxon>
        <taxon>Piscirickettsiaceae</taxon>
        <taxon>Hydrogenovibrio</taxon>
    </lineage>
</organism>
<dbReference type="PROSITE" id="PS50005">
    <property type="entry name" value="TPR"/>
    <property type="match status" value="1"/>
</dbReference>
<accession>A0A4P7NZU2</accession>
<dbReference type="GO" id="GO:1990063">
    <property type="term" value="C:Bam protein complex"/>
    <property type="evidence" value="ECO:0007669"/>
    <property type="project" value="TreeGrafter"/>
</dbReference>
<evidence type="ECO:0000256" key="5">
    <source>
        <dbReference type="ARBA" id="ARBA00023288"/>
    </source>
</evidence>
<dbReference type="Proteomes" id="UP000296201">
    <property type="component" value="Chromosome"/>
</dbReference>
<feature type="domain" description="Outer membrane lipoprotein BamD-like" evidence="9">
    <location>
        <begin position="30"/>
        <end position="232"/>
    </location>
</feature>
<feature type="chain" id="PRO_5021051450" description="Outer membrane protein assembly factor BamD" evidence="8">
    <location>
        <begin position="19"/>
        <end position="256"/>
    </location>
</feature>
<keyword evidence="11" id="KW-1185">Reference proteome</keyword>
<dbReference type="Gene3D" id="1.25.40.10">
    <property type="entry name" value="Tetratricopeptide repeat domain"/>
    <property type="match status" value="1"/>
</dbReference>
<comment type="subcellular location">
    <subcellularLocation>
        <location evidence="6">Cell outer membrane</location>
        <topology evidence="6">Lipid-anchor</topology>
    </subcellularLocation>
</comment>
<evidence type="ECO:0000256" key="4">
    <source>
        <dbReference type="ARBA" id="ARBA00023237"/>
    </source>
</evidence>
<dbReference type="PANTHER" id="PTHR37423:SF1">
    <property type="entry name" value="OUTER MEMBRANE PROTEIN ASSEMBLY FACTOR BAMD"/>
    <property type="match status" value="1"/>
</dbReference>
<dbReference type="InterPro" id="IPR017689">
    <property type="entry name" value="BamD"/>
</dbReference>
<dbReference type="AlphaFoldDB" id="A0A4P7NZU2"/>
<dbReference type="EMBL" id="CP032096">
    <property type="protein sequence ID" value="QBZ83391.1"/>
    <property type="molecule type" value="Genomic_DNA"/>
</dbReference>
<comment type="function">
    <text evidence="6">Part of the outer membrane protein assembly complex, which is involved in assembly and insertion of beta-barrel proteins into the outer membrane.</text>
</comment>
<sequence precursor="true">MKHSLISLLFFSLLTLQACSLVEKDESEWTVKDFYSHAKDAFESEQWESAIGYYEKLKAYYPYGKYAEQSYLELAYAYYRYDEPESAQRELEEFIRLYPKHAELAYAYYLRALAADSINKSWLDSWLTDPAMRDMASTTKAYQAYIDLLNRFPNSKYAAKSRERLIVLRNRLARHEYQVAEYYFKRQAYLAAANRAKQIINSYPRSMVNMKALRLMKEAYQKLGMTKNADNVQSVIDLNTQQIQDQQAKEATPDNE</sequence>
<evidence type="ECO:0000256" key="7">
    <source>
        <dbReference type="PROSITE-ProRule" id="PRU00339"/>
    </source>
</evidence>
<evidence type="ECO:0000313" key="10">
    <source>
        <dbReference type="EMBL" id="QBZ83391.1"/>
    </source>
</evidence>
<keyword evidence="7" id="KW-0802">TPR repeat</keyword>
<keyword evidence="3 6" id="KW-0564">Palmitate</keyword>
<keyword evidence="4 6" id="KW-0998">Cell outer membrane</keyword>
<dbReference type="PROSITE" id="PS51257">
    <property type="entry name" value="PROKAR_LIPOPROTEIN"/>
    <property type="match status" value="1"/>
</dbReference>
<dbReference type="OrthoDB" id="9779191at2"/>
<evidence type="ECO:0000256" key="2">
    <source>
        <dbReference type="ARBA" id="ARBA00023136"/>
    </source>
</evidence>